<dbReference type="InterPro" id="IPR003653">
    <property type="entry name" value="Peptidase_C48_C"/>
</dbReference>
<keyword evidence="7" id="KW-1185">Reference proteome</keyword>
<dbReference type="EMBL" id="JABCRI010000023">
    <property type="protein sequence ID" value="KAF8378161.1"/>
    <property type="molecule type" value="Genomic_DNA"/>
</dbReference>
<dbReference type="Proteomes" id="UP000655225">
    <property type="component" value="Unassembled WGS sequence"/>
</dbReference>
<keyword evidence="2" id="KW-0645">Protease</keyword>
<keyword evidence="4" id="KW-0788">Thiol protease</keyword>
<comment type="similarity">
    <text evidence="1">Belongs to the peptidase C48 family.</text>
</comment>
<name>A0A835D1U7_TETSI</name>
<dbReference type="Pfam" id="PF02902">
    <property type="entry name" value="Peptidase_C48"/>
    <property type="match status" value="1"/>
</dbReference>
<accession>A0A835D1U7</accession>
<dbReference type="InterPro" id="IPR038765">
    <property type="entry name" value="Papain-like_cys_pep_sf"/>
</dbReference>
<comment type="caution">
    <text evidence="6">The sequence shown here is derived from an EMBL/GenBank/DDBJ whole genome shotgun (WGS) entry which is preliminary data.</text>
</comment>
<dbReference type="OrthoDB" id="1939479at2759"/>
<evidence type="ECO:0000256" key="1">
    <source>
        <dbReference type="ARBA" id="ARBA00005234"/>
    </source>
</evidence>
<dbReference type="GO" id="GO:0008234">
    <property type="term" value="F:cysteine-type peptidase activity"/>
    <property type="evidence" value="ECO:0007669"/>
    <property type="project" value="UniProtKB-KW"/>
</dbReference>
<gene>
    <name evidence="6" type="ORF">HHK36_029498</name>
</gene>
<dbReference type="PANTHER" id="PTHR46915:SF6">
    <property type="entry name" value="CYSTEINE PROTEINASES SUPERFAMILY PROTEIN"/>
    <property type="match status" value="1"/>
</dbReference>
<evidence type="ECO:0000256" key="3">
    <source>
        <dbReference type="ARBA" id="ARBA00022801"/>
    </source>
</evidence>
<dbReference type="SUPFAM" id="SSF54001">
    <property type="entry name" value="Cysteine proteinases"/>
    <property type="match status" value="1"/>
</dbReference>
<reference evidence="6 7" key="1">
    <citation type="submission" date="2020-04" db="EMBL/GenBank/DDBJ databases">
        <title>Plant Genome Project.</title>
        <authorList>
            <person name="Zhang R.-G."/>
        </authorList>
    </citation>
    <scope>NUCLEOTIDE SEQUENCE [LARGE SCALE GENOMIC DNA]</scope>
    <source>
        <strain evidence="6">YNK0</strain>
        <tissue evidence="6">Leaf</tissue>
    </source>
</reference>
<organism evidence="6 7">
    <name type="scientific">Tetracentron sinense</name>
    <name type="common">Spur-leaf</name>
    <dbReference type="NCBI Taxonomy" id="13715"/>
    <lineage>
        <taxon>Eukaryota</taxon>
        <taxon>Viridiplantae</taxon>
        <taxon>Streptophyta</taxon>
        <taxon>Embryophyta</taxon>
        <taxon>Tracheophyta</taxon>
        <taxon>Spermatophyta</taxon>
        <taxon>Magnoliopsida</taxon>
        <taxon>Trochodendrales</taxon>
        <taxon>Trochodendraceae</taxon>
        <taxon>Tetracentron</taxon>
    </lineage>
</organism>
<evidence type="ECO:0000256" key="4">
    <source>
        <dbReference type="ARBA" id="ARBA00022807"/>
    </source>
</evidence>
<evidence type="ECO:0000313" key="7">
    <source>
        <dbReference type="Proteomes" id="UP000655225"/>
    </source>
</evidence>
<dbReference type="PANTHER" id="PTHR46915">
    <property type="entry name" value="UBIQUITIN-LIKE PROTEASE 4-RELATED"/>
    <property type="match status" value="1"/>
</dbReference>
<protein>
    <recommendedName>
        <fullName evidence="5">Ubiquitin-like protease family profile domain-containing protein</fullName>
    </recommendedName>
</protein>
<feature type="domain" description="Ubiquitin-like protease family profile" evidence="5">
    <location>
        <begin position="1"/>
        <end position="139"/>
    </location>
</feature>
<dbReference type="GO" id="GO:0016926">
    <property type="term" value="P:protein desumoylation"/>
    <property type="evidence" value="ECO:0007669"/>
    <property type="project" value="UniProtKB-ARBA"/>
</dbReference>
<proteinExistence type="inferred from homology"/>
<dbReference type="GO" id="GO:0006508">
    <property type="term" value="P:proteolysis"/>
    <property type="evidence" value="ECO:0007669"/>
    <property type="project" value="UniProtKB-KW"/>
</dbReference>
<keyword evidence="3" id="KW-0378">Hydrolase</keyword>
<sequence>MGKRKLDEGFTALDLVSSSSSACQQALPKRITRQAAQDIRSFEQISPCFLGAFPRWNRSQRRANLLGLRRNLWRDFSEDKKTTFTYLDCLWFVLDIHKADGRPENKELISRIPLLVPKVPQQRNEVDCGIFVLYFINLFMESAPENFSISEGYPYFMKKNWFSPEGLESFSKKVQSLCR</sequence>
<evidence type="ECO:0000313" key="6">
    <source>
        <dbReference type="EMBL" id="KAF8378161.1"/>
    </source>
</evidence>
<evidence type="ECO:0000256" key="2">
    <source>
        <dbReference type="ARBA" id="ARBA00022670"/>
    </source>
</evidence>
<dbReference type="AlphaFoldDB" id="A0A835D1U7"/>
<dbReference type="PROSITE" id="PS50600">
    <property type="entry name" value="ULP_PROTEASE"/>
    <property type="match status" value="1"/>
</dbReference>
<dbReference type="Gene3D" id="1.10.418.20">
    <property type="match status" value="1"/>
</dbReference>
<evidence type="ECO:0000259" key="5">
    <source>
        <dbReference type="PROSITE" id="PS50600"/>
    </source>
</evidence>